<dbReference type="PANTHER" id="PTHR46383">
    <property type="entry name" value="ASPARTATE AMINOTRANSFERASE"/>
    <property type="match status" value="1"/>
</dbReference>
<dbReference type="GO" id="GO:0030170">
    <property type="term" value="F:pyridoxal phosphate binding"/>
    <property type="evidence" value="ECO:0007669"/>
    <property type="project" value="InterPro"/>
</dbReference>
<comment type="similarity">
    <text evidence="2">Belongs to the class-I pyridoxal-phosphate-dependent aminotransferase family.</text>
</comment>
<dbReference type="Gene3D" id="3.40.640.10">
    <property type="entry name" value="Type I PLP-dependent aspartate aminotransferase-like (Major domain)"/>
    <property type="match status" value="1"/>
</dbReference>
<dbReference type="GO" id="GO:0006520">
    <property type="term" value="P:amino acid metabolic process"/>
    <property type="evidence" value="ECO:0007669"/>
    <property type="project" value="InterPro"/>
</dbReference>
<dbReference type="Gene3D" id="3.90.1150.10">
    <property type="entry name" value="Aspartate Aminotransferase, domain 1"/>
    <property type="match status" value="1"/>
</dbReference>
<dbReference type="STRING" id="1423764.FC95_GL000209"/>
<evidence type="ECO:0000259" key="6">
    <source>
        <dbReference type="Pfam" id="PF00155"/>
    </source>
</evidence>
<keyword evidence="3" id="KW-0032">Aminotransferase</keyword>
<dbReference type="SUPFAM" id="SSF53383">
    <property type="entry name" value="PLP-dependent transferases"/>
    <property type="match status" value="1"/>
</dbReference>
<evidence type="ECO:0000256" key="2">
    <source>
        <dbReference type="ARBA" id="ARBA00007441"/>
    </source>
</evidence>
<dbReference type="InterPro" id="IPR015421">
    <property type="entry name" value="PyrdxlP-dep_Trfase_major"/>
</dbReference>
<dbReference type="InterPro" id="IPR050596">
    <property type="entry name" value="AspAT/PAT-like"/>
</dbReference>
<dbReference type="CDD" id="cd00609">
    <property type="entry name" value="AAT_like"/>
    <property type="match status" value="1"/>
</dbReference>
<feature type="domain" description="Aminotransferase class I/classII large" evidence="6">
    <location>
        <begin position="30"/>
        <end position="122"/>
    </location>
</feature>
<dbReference type="Proteomes" id="UP000321893">
    <property type="component" value="Unassembled WGS sequence"/>
</dbReference>
<sequence length="126" mass="14161">MELNEINPYVLKVMPSAMRKFDHEISVDPKIIKLTLGEPNFNVPDHIKQAAIDAINDNKSHYPYYWGYQELRDAASKYYRDKFGYDYPADQIVVTVGATEAVAVTVKTLFKPGDAVIIPTPALSAI</sequence>
<name>A0A511DRX0_LENKE</name>
<dbReference type="Pfam" id="PF00155">
    <property type="entry name" value="Aminotran_1_2"/>
    <property type="match status" value="1"/>
</dbReference>
<comment type="caution">
    <text evidence="7">The sequence shown here is derived from an EMBL/GenBank/DDBJ whole genome shotgun (WGS) entry which is preliminary data.</text>
</comment>
<dbReference type="InterPro" id="IPR015424">
    <property type="entry name" value="PyrdxlP-dep_Trfase"/>
</dbReference>
<evidence type="ECO:0000256" key="1">
    <source>
        <dbReference type="ARBA" id="ARBA00001933"/>
    </source>
</evidence>
<dbReference type="AlphaFoldDB" id="A0A511DRX0"/>
<proteinExistence type="inferred from homology"/>
<evidence type="ECO:0000256" key="5">
    <source>
        <dbReference type="ARBA" id="ARBA00022898"/>
    </source>
</evidence>
<evidence type="ECO:0000256" key="3">
    <source>
        <dbReference type="ARBA" id="ARBA00022576"/>
    </source>
</evidence>
<gene>
    <name evidence="7" type="ORF">LKE01_04200</name>
</gene>
<dbReference type="GO" id="GO:0008483">
    <property type="term" value="F:transaminase activity"/>
    <property type="evidence" value="ECO:0007669"/>
    <property type="project" value="UniProtKB-KW"/>
</dbReference>
<evidence type="ECO:0000313" key="8">
    <source>
        <dbReference type="Proteomes" id="UP000321893"/>
    </source>
</evidence>
<evidence type="ECO:0000256" key="4">
    <source>
        <dbReference type="ARBA" id="ARBA00022679"/>
    </source>
</evidence>
<keyword evidence="8" id="KW-1185">Reference proteome</keyword>
<protein>
    <recommendedName>
        <fullName evidence="6">Aminotransferase class I/classII large domain-containing protein</fullName>
    </recommendedName>
</protein>
<organism evidence="7 8">
    <name type="scientific">Lentilactobacillus kefiri</name>
    <name type="common">Lactobacillus kefiri</name>
    <dbReference type="NCBI Taxonomy" id="33962"/>
    <lineage>
        <taxon>Bacteria</taxon>
        <taxon>Bacillati</taxon>
        <taxon>Bacillota</taxon>
        <taxon>Bacilli</taxon>
        <taxon>Lactobacillales</taxon>
        <taxon>Lactobacillaceae</taxon>
        <taxon>Lentilactobacillus</taxon>
    </lineage>
</organism>
<accession>A0A511DRX0</accession>
<reference evidence="7" key="1">
    <citation type="submission" date="2019-07" db="EMBL/GenBank/DDBJ databases">
        <title>Whole genome shotgun sequence of Lactobacillus kefiri NBRC 15888.</title>
        <authorList>
            <person name="Hosoyama A."/>
            <person name="Uohara A."/>
            <person name="Ohji S."/>
            <person name="Ichikawa N."/>
        </authorList>
    </citation>
    <scope>NUCLEOTIDE SEQUENCE [LARGE SCALE GENOMIC DNA]</scope>
    <source>
        <strain evidence="7">NBRC 15888</strain>
    </source>
</reference>
<dbReference type="InterPro" id="IPR015422">
    <property type="entry name" value="PyrdxlP-dep_Trfase_small"/>
</dbReference>
<dbReference type="InterPro" id="IPR004839">
    <property type="entry name" value="Aminotransferase_I/II_large"/>
</dbReference>
<keyword evidence="4" id="KW-0808">Transferase</keyword>
<comment type="cofactor">
    <cofactor evidence="1">
        <name>pyridoxal 5'-phosphate</name>
        <dbReference type="ChEBI" id="CHEBI:597326"/>
    </cofactor>
</comment>
<dbReference type="PANTHER" id="PTHR46383:SF4">
    <property type="entry name" value="AMINOTRANSFERASE"/>
    <property type="match status" value="1"/>
</dbReference>
<dbReference type="EMBL" id="BJVK01000003">
    <property type="protein sequence ID" value="GEL27600.1"/>
    <property type="molecule type" value="Genomic_DNA"/>
</dbReference>
<evidence type="ECO:0000313" key="7">
    <source>
        <dbReference type="EMBL" id="GEL27600.1"/>
    </source>
</evidence>
<keyword evidence="5" id="KW-0663">Pyridoxal phosphate</keyword>